<sequence>MKYFAAINNLFYISGIFFILISPSAQYDPYECQRRFGYSYFNWFPCQVSNSWPIECIPPWKICDYVVDCPDGSDENDIYVPNCHE</sequence>
<reference evidence="2" key="1">
    <citation type="submission" date="2022-11" db="UniProtKB">
        <authorList>
            <consortium name="WormBaseParasite"/>
        </authorList>
    </citation>
    <scope>IDENTIFICATION</scope>
</reference>
<dbReference type="WBParaSite" id="ES5_v2.g30435.t1">
    <property type="protein sequence ID" value="ES5_v2.g30435.t1"/>
    <property type="gene ID" value="ES5_v2.g30435"/>
</dbReference>
<evidence type="ECO:0000313" key="2">
    <source>
        <dbReference type="WBParaSite" id="ES5_v2.g30435.t1"/>
    </source>
</evidence>
<accession>A0AC34GLF4</accession>
<organism evidence="1 2">
    <name type="scientific">Panagrolaimus sp. ES5</name>
    <dbReference type="NCBI Taxonomy" id="591445"/>
    <lineage>
        <taxon>Eukaryota</taxon>
        <taxon>Metazoa</taxon>
        <taxon>Ecdysozoa</taxon>
        <taxon>Nematoda</taxon>
        <taxon>Chromadorea</taxon>
        <taxon>Rhabditida</taxon>
        <taxon>Tylenchina</taxon>
        <taxon>Panagrolaimomorpha</taxon>
        <taxon>Panagrolaimoidea</taxon>
        <taxon>Panagrolaimidae</taxon>
        <taxon>Panagrolaimus</taxon>
    </lineage>
</organism>
<name>A0AC34GLF4_9BILA</name>
<evidence type="ECO:0000313" key="1">
    <source>
        <dbReference type="Proteomes" id="UP000887579"/>
    </source>
</evidence>
<proteinExistence type="predicted"/>
<dbReference type="Proteomes" id="UP000887579">
    <property type="component" value="Unplaced"/>
</dbReference>
<protein>
    <submittedName>
        <fullName evidence="2">Uncharacterized protein</fullName>
    </submittedName>
</protein>